<feature type="region of interest" description="Disordered" evidence="1">
    <location>
        <begin position="1"/>
        <end position="58"/>
    </location>
</feature>
<gene>
    <name evidence="2" type="ORF">UJA718_LOCUS20627</name>
</gene>
<evidence type="ECO:0000313" key="3">
    <source>
        <dbReference type="Proteomes" id="UP000663873"/>
    </source>
</evidence>
<evidence type="ECO:0000256" key="1">
    <source>
        <dbReference type="SAM" id="MobiDB-lite"/>
    </source>
</evidence>
<proteinExistence type="predicted"/>
<dbReference type="Proteomes" id="UP000663873">
    <property type="component" value="Unassembled WGS sequence"/>
</dbReference>
<name>A0A820QC38_9BILA</name>
<sequence length="123" mass="13923">TEEDDNSVDEIFSCSSSSNQSDFSSVDDNQSDQDNDHESSQESDDELDEEESDQAPYYITHAKLKNTLTVVTKKELSRIRLKIAEIINVQETTRKGIDLLASNIHELDLSIEEFIFLGKALDH</sequence>
<feature type="compositionally biased region" description="Low complexity" evidence="1">
    <location>
        <begin position="13"/>
        <end position="28"/>
    </location>
</feature>
<organism evidence="2 3">
    <name type="scientific">Rotaria socialis</name>
    <dbReference type="NCBI Taxonomy" id="392032"/>
    <lineage>
        <taxon>Eukaryota</taxon>
        <taxon>Metazoa</taxon>
        <taxon>Spiralia</taxon>
        <taxon>Gnathifera</taxon>
        <taxon>Rotifera</taxon>
        <taxon>Eurotatoria</taxon>
        <taxon>Bdelloidea</taxon>
        <taxon>Philodinida</taxon>
        <taxon>Philodinidae</taxon>
        <taxon>Rotaria</taxon>
    </lineage>
</organism>
<dbReference type="EMBL" id="CAJOBP010003871">
    <property type="protein sequence ID" value="CAF4421707.1"/>
    <property type="molecule type" value="Genomic_DNA"/>
</dbReference>
<feature type="compositionally biased region" description="Acidic residues" evidence="1">
    <location>
        <begin position="41"/>
        <end position="53"/>
    </location>
</feature>
<feature type="non-terminal residue" evidence="2">
    <location>
        <position position="1"/>
    </location>
</feature>
<protein>
    <submittedName>
        <fullName evidence="2">Uncharacterized protein</fullName>
    </submittedName>
</protein>
<keyword evidence="3" id="KW-1185">Reference proteome</keyword>
<comment type="caution">
    <text evidence="2">The sequence shown here is derived from an EMBL/GenBank/DDBJ whole genome shotgun (WGS) entry which is preliminary data.</text>
</comment>
<reference evidence="2" key="1">
    <citation type="submission" date="2021-02" db="EMBL/GenBank/DDBJ databases">
        <authorList>
            <person name="Nowell W R."/>
        </authorList>
    </citation>
    <scope>NUCLEOTIDE SEQUENCE</scope>
</reference>
<dbReference type="AlphaFoldDB" id="A0A820QC38"/>
<accession>A0A820QC38</accession>
<evidence type="ECO:0000313" key="2">
    <source>
        <dbReference type="EMBL" id="CAF4421707.1"/>
    </source>
</evidence>